<dbReference type="InterPro" id="IPR013378">
    <property type="entry name" value="InlB-like_B-rpt"/>
</dbReference>
<dbReference type="Gene3D" id="2.60.40.4270">
    <property type="entry name" value="Listeria-Bacteroides repeat domain"/>
    <property type="match status" value="1"/>
</dbReference>
<gene>
    <name evidence="4" type="ORF">DW099_15495</name>
</gene>
<dbReference type="InterPro" id="IPR042229">
    <property type="entry name" value="Listeria/Bacterioides_rpt_sf"/>
</dbReference>
<dbReference type="InterPro" id="IPR008964">
    <property type="entry name" value="Invasin/intimin_cell_adhesion"/>
</dbReference>
<dbReference type="GO" id="GO:0030313">
    <property type="term" value="C:cell envelope"/>
    <property type="evidence" value="ECO:0007669"/>
    <property type="project" value="UniProtKB-SubCell"/>
</dbReference>
<keyword evidence="2" id="KW-1133">Transmembrane helix</keyword>
<proteinExistence type="predicted"/>
<dbReference type="InterPro" id="IPR003343">
    <property type="entry name" value="Big_2"/>
</dbReference>
<dbReference type="RefSeq" id="WP_067532373.1">
    <property type="nucleotide sequence ID" value="NZ_CATXAO010000016.1"/>
</dbReference>
<dbReference type="EMBL" id="QRMS01000005">
    <property type="protein sequence ID" value="RHJ85105.1"/>
    <property type="molecule type" value="Genomic_DNA"/>
</dbReference>
<dbReference type="Proteomes" id="UP000284841">
    <property type="component" value="Unassembled WGS sequence"/>
</dbReference>
<dbReference type="OrthoDB" id="1999899at2"/>
<comment type="caution">
    <text evidence="4">The sequence shown here is derived from an EMBL/GenBank/DDBJ whole genome shotgun (WGS) entry which is preliminary data.</text>
</comment>
<protein>
    <recommendedName>
        <fullName evidence="3">BIG2 domain-containing protein</fullName>
    </recommendedName>
</protein>
<keyword evidence="2" id="KW-0472">Membrane</keyword>
<name>A0A415DWY7_9FIRM</name>
<keyword evidence="5" id="KW-1185">Reference proteome</keyword>
<feature type="transmembrane region" description="Helical" evidence="2">
    <location>
        <begin position="27"/>
        <end position="47"/>
    </location>
</feature>
<sequence>MFLEINISNNSSIITEGKKVMKRIRRLICTLLSISMILTATAIYAFGQTIDSVNQGNVSDSSSKELKLQVMDTGNRFPGVENSSSFPKLKMNRKGAKIGRGEKLRLKAFYYPPTRKGTNFRWVSTNRKVAKVTSDGIVKGIRPGRTNIVVSQRSNPSVRAICKVTVGYSIKYHTKGGRLARRSPRVYYNERVTLKDPVKKGYEFKGWYIDRGRTRKITYIDKDADRDYTLYAKWEKE</sequence>
<evidence type="ECO:0000313" key="5">
    <source>
        <dbReference type="Proteomes" id="UP000284841"/>
    </source>
</evidence>
<evidence type="ECO:0000256" key="2">
    <source>
        <dbReference type="SAM" id="Phobius"/>
    </source>
</evidence>
<organism evidence="4 5">
    <name type="scientific">Emergencia timonensis</name>
    <dbReference type="NCBI Taxonomy" id="1776384"/>
    <lineage>
        <taxon>Bacteria</taxon>
        <taxon>Bacillati</taxon>
        <taxon>Bacillota</taxon>
        <taxon>Clostridia</taxon>
        <taxon>Peptostreptococcales</taxon>
        <taxon>Anaerovoracaceae</taxon>
        <taxon>Emergencia</taxon>
    </lineage>
</organism>
<reference evidence="4 5" key="1">
    <citation type="submission" date="2018-08" db="EMBL/GenBank/DDBJ databases">
        <title>A genome reference for cultivated species of the human gut microbiota.</title>
        <authorList>
            <person name="Zou Y."/>
            <person name="Xue W."/>
            <person name="Luo G."/>
        </authorList>
    </citation>
    <scope>NUCLEOTIDE SEQUENCE [LARGE SCALE GENOMIC DNA]</scope>
    <source>
        <strain evidence="4 5">AM07-24</strain>
    </source>
</reference>
<dbReference type="Pfam" id="PF02368">
    <property type="entry name" value="Big_2"/>
    <property type="match status" value="1"/>
</dbReference>
<evidence type="ECO:0000259" key="3">
    <source>
        <dbReference type="Pfam" id="PF02368"/>
    </source>
</evidence>
<evidence type="ECO:0000313" key="4">
    <source>
        <dbReference type="EMBL" id="RHJ85105.1"/>
    </source>
</evidence>
<dbReference type="STRING" id="1776384.GCA_900086585_00107"/>
<evidence type="ECO:0000256" key="1">
    <source>
        <dbReference type="ARBA" id="ARBA00004196"/>
    </source>
</evidence>
<keyword evidence="2" id="KW-0812">Transmembrane</keyword>
<dbReference type="Gene3D" id="2.60.40.1080">
    <property type="match status" value="1"/>
</dbReference>
<dbReference type="AlphaFoldDB" id="A0A415DWY7"/>
<dbReference type="Pfam" id="PF09479">
    <property type="entry name" value="Flg_new"/>
    <property type="match status" value="1"/>
</dbReference>
<accession>A0A415DWY7</accession>
<comment type="subcellular location">
    <subcellularLocation>
        <location evidence="1">Cell envelope</location>
    </subcellularLocation>
</comment>
<dbReference type="NCBIfam" id="TIGR02543">
    <property type="entry name" value="List_Bact_rpt"/>
    <property type="match status" value="1"/>
</dbReference>
<feature type="domain" description="BIG2" evidence="3">
    <location>
        <begin position="101"/>
        <end position="158"/>
    </location>
</feature>
<dbReference type="SUPFAM" id="SSF49373">
    <property type="entry name" value="Invasin/intimin cell-adhesion fragments"/>
    <property type="match status" value="1"/>
</dbReference>